<evidence type="ECO:0000256" key="7">
    <source>
        <dbReference type="RuleBase" id="RU363032"/>
    </source>
</evidence>
<dbReference type="GO" id="GO:0005886">
    <property type="term" value="C:plasma membrane"/>
    <property type="evidence" value="ECO:0007669"/>
    <property type="project" value="UniProtKB-SubCell"/>
</dbReference>
<keyword evidence="5 7" id="KW-1133">Transmembrane helix</keyword>
<accession>A0A0M2NBR2</accession>
<evidence type="ECO:0000256" key="2">
    <source>
        <dbReference type="ARBA" id="ARBA00022448"/>
    </source>
</evidence>
<keyword evidence="4 7" id="KW-0812">Transmembrane</keyword>
<proteinExistence type="inferred from homology"/>
<dbReference type="PROSITE" id="PS50928">
    <property type="entry name" value="ABC_TM1"/>
    <property type="match status" value="1"/>
</dbReference>
<gene>
    <name evidence="9" type="ORF">CHK_2920</name>
</gene>
<dbReference type="Gene3D" id="1.10.3720.10">
    <property type="entry name" value="MetI-like"/>
    <property type="match status" value="1"/>
</dbReference>
<evidence type="ECO:0000256" key="3">
    <source>
        <dbReference type="ARBA" id="ARBA00022475"/>
    </source>
</evidence>
<protein>
    <submittedName>
        <fullName evidence="9">Multiple sugar ABC transporter, membrane-spanning permease protein MsmF</fullName>
    </submittedName>
</protein>
<organism evidence="9 10">
    <name type="scientific">Christensenella hongkongensis</name>
    <dbReference type="NCBI Taxonomy" id="270498"/>
    <lineage>
        <taxon>Bacteria</taxon>
        <taxon>Bacillati</taxon>
        <taxon>Bacillota</taxon>
        <taxon>Clostridia</taxon>
        <taxon>Christensenellales</taxon>
        <taxon>Christensenellaceae</taxon>
        <taxon>Christensenella</taxon>
    </lineage>
</organism>
<evidence type="ECO:0000259" key="8">
    <source>
        <dbReference type="PROSITE" id="PS50928"/>
    </source>
</evidence>
<keyword evidence="6 7" id="KW-0472">Membrane</keyword>
<dbReference type="CDD" id="cd06261">
    <property type="entry name" value="TM_PBP2"/>
    <property type="match status" value="1"/>
</dbReference>
<dbReference type="PANTHER" id="PTHR30193:SF37">
    <property type="entry name" value="INNER MEMBRANE ABC TRANSPORTER PERMEASE PROTEIN YCJO"/>
    <property type="match status" value="1"/>
</dbReference>
<dbReference type="SUPFAM" id="SSF161098">
    <property type="entry name" value="MetI-like"/>
    <property type="match status" value="1"/>
</dbReference>
<feature type="transmembrane region" description="Helical" evidence="7">
    <location>
        <begin position="267"/>
        <end position="288"/>
    </location>
</feature>
<feature type="transmembrane region" description="Helical" evidence="7">
    <location>
        <begin position="111"/>
        <end position="132"/>
    </location>
</feature>
<evidence type="ECO:0000256" key="4">
    <source>
        <dbReference type="ARBA" id="ARBA00022692"/>
    </source>
</evidence>
<dbReference type="InterPro" id="IPR000515">
    <property type="entry name" value="MetI-like"/>
</dbReference>
<dbReference type="EMBL" id="LAYJ01000131">
    <property type="protein sequence ID" value="KKI49698.1"/>
    <property type="molecule type" value="Genomic_DNA"/>
</dbReference>
<keyword evidence="10" id="KW-1185">Reference proteome</keyword>
<reference evidence="9 10" key="1">
    <citation type="submission" date="2015-04" db="EMBL/GenBank/DDBJ databases">
        <title>Draft genome sequence of bacteremic isolate Catabacter hongkongensis type strain HKU16T.</title>
        <authorList>
            <person name="Lau S.K."/>
            <person name="Teng J.L."/>
            <person name="Huang Y."/>
            <person name="Curreem S.O."/>
            <person name="Tsui S.K."/>
            <person name="Woo P.C."/>
        </authorList>
    </citation>
    <scope>NUCLEOTIDE SEQUENCE [LARGE SCALE GENOMIC DNA]</scope>
    <source>
        <strain evidence="9 10">HKU16</strain>
    </source>
</reference>
<feature type="transmembrane region" description="Helical" evidence="7">
    <location>
        <begin position="77"/>
        <end position="99"/>
    </location>
</feature>
<dbReference type="InterPro" id="IPR035906">
    <property type="entry name" value="MetI-like_sf"/>
</dbReference>
<dbReference type="Pfam" id="PF00528">
    <property type="entry name" value="BPD_transp_1"/>
    <property type="match status" value="1"/>
</dbReference>
<dbReference type="RefSeq" id="WP_046444697.1">
    <property type="nucleotide sequence ID" value="NZ_LAYJ01000131.1"/>
</dbReference>
<sequence>METAIRKSKTKRRLLCLLFLVPAFAFLVYALYVPFVWNGVMSFQQWDGFSAPQWVGADNYAKAFTNGTSRLSLQNSVFLGLVSTAGSVLMGLFLAALVFKVYRKEGAFYRLMAFMPVMLPAAVVGLLFTFFYNSDMGLLNNLLRSIGLDNLTTAWLENKSTVMWCIALVNIWKMSGLTMMLSFAAMQMLPASIFESSKLEGASYPRQFFSLILPLIRPTVLMTAVYTLTVNFKSYDIVSVMTGGGPGTTSYVVPINMVKTAFNFGDFGYAAAQGVIITVIVILIVVLMNRVFKGEKYEY</sequence>
<evidence type="ECO:0000256" key="1">
    <source>
        <dbReference type="ARBA" id="ARBA00004651"/>
    </source>
</evidence>
<comment type="subcellular location">
    <subcellularLocation>
        <location evidence="1 7">Cell membrane</location>
        <topology evidence="1 7">Multi-pass membrane protein</topology>
    </subcellularLocation>
</comment>
<keyword evidence="2 7" id="KW-0813">Transport</keyword>
<keyword evidence="3" id="KW-1003">Cell membrane</keyword>
<feature type="transmembrane region" description="Helical" evidence="7">
    <location>
        <begin position="161"/>
        <end position="186"/>
    </location>
</feature>
<name>A0A0M2NBR2_9FIRM</name>
<comment type="similarity">
    <text evidence="7">Belongs to the binding-protein-dependent transport system permease family.</text>
</comment>
<dbReference type="AlphaFoldDB" id="A0A0M2NBR2"/>
<evidence type="ECO:0000256" key="6">
    <source>
        <dbReference type="ARBA" id="ARBA00023136"/>
    </source>
</evidence>
<evidence type="ECO:0000313" key="9">
    <source>
        <dbReference type="EMBL" id="KKI49698.1"/>
    </source>
</evidence>
<dbReference type="GO" id="GO:0055085">
    <property type="term" value="P:transmembrane transport"/>
    <property type="evidence" value="ECO:0007669"/>
    <property type="project" value="InterPro"/>
</dbReference>
<dbReference type="InterPro" id="IPR051393">
    <property type="entry name" value="ABC_transporter_permease"/>
</dbReference>
<evidence type="ECO:0000313" key="10">
    <source>
        <dbReference type="Proteomes" id="UP000034076"/>
    </source>
</evidence>
<dbReference type="PANTHER" id="PTHR30193">
    <property type="entry name" value="ABC TRANSPORTER PERMEASE PROTEIN"/>
    <property type="match status" value="1"/>
</dbReference>
<dbReference type="STRING" id="270498.CHK_2920"/>
<feature type="domain" description="ABC transmembrane type-1" evidence="8">
    <location>
        <begin position="73"/>
        <end position="288"/>
    </location>
</feature>
<feature type="transmembrane region" description="Helical" evidence="7">
    <location>
        <begin position="207"/>
        <end position="228"/>
    </location>
</feature>
<comment type="caution">
    <text evidence="9">The sequence shown here is derived from an EMBL/GenBank/DDBJ whole genome shotgun (WGS) entry which is preliminary data.</text>
</comment>
<evidence type="ECO:0000256" key="5">
    <source>
        <dbReference type="ARBA" id="ARBA00022989"/>
    </source>
</evidence>
<dbReference type="Proteomes" id="UP000034076">
    <property type="component" value="Unassembled WGS sequence"/>
</dbReference>
<dbReference type="OrthoDB" id="42781at2"/>